<dbReference type="EMBL" id="KV426056">
    <property type="protein sequence ID" value="KZV90093.1"/>
    <property type="molecule type" value="Genomic_DNA"/>
</dbReference>
<evidence type="ECO:0000313" key="4">
    <source>
        <dbReference type="Proteomes" id="UP000077266"/>
    </source>
</evidence>
<keyword evidence="2" id="KW-0472">Membrane</keyword>
<keyword evidence="2" id="KW-0812">Transmembrane</keyword>
<accession>A0A165G7I0</accession>
<gene>
    <name evidence="3" type="ORF">EXIGLDRAFT_720669</name>
</gene>
<sequence length="359" mass="37344">MFTLPAECTVHGEAGTSVALALVMSQRGFLSYVILTPTGSEATLYGISADQIGREFQFAYDEGATDLVGYPGLELPDCSGSNRLLVAQLGLKPVDAQSDNLTIRSVKTSQPSDRVFVRHNATVLASQDVFGDAPLTSISHAAPITSSSPSATQTQLAASIPSHKSNSASQHFSVTTSAVPTETSSLKTGGGMSRATILEVAMGASLPFTLIAGLLAWSVYRCLRRRKALRLTNEEERVQPFVAQPAPGSSSPPGPKAALTLLLGSTKPEHQETAFSSSSGIGSSSATTQQGLPVAASSAAIGDARNLQALEAAMRQRGISFETLVAGLRSSPDAVDDADPDAPPSYSGRRQPRAVMAAQ</sequence>
<organism evidence="3 4">
    <name type="scientific">Exidia glandulosa HHB12029</name>
    <dbReference type="NCBI Taxonomy" id="1314781"/>
    <lineage>
        <taxon>Eukaryota</taxon>
        <taxon>Fungi</taxon>
        <taxon>Dikarya</taxon>
        <taxon>Basidiomycota</taxon>
        <taxon>Agaricomycotina</taxon>
        <taxon>Agaricomycetes</taxon>
        <taxon>Auriculariales</taxon>
        <taxon>Exidiaceae</taxon>
        <taxon>Exidia</taxon>
    </lineage>
</organism>
<reference evidence="3 4" key="1">
    <citation type="journal article" date="2016" name="Mol. Biol. Evol.">
        <title>Comparative Genomics of Early-Diverging Mushroom-Forming Fungi Provides Insights into the Origins of Lignocellulose Decay Capabilities.</title>
        <authorList>
            <person name="Nagy L.G."/>
            <person name="Riley R."/>
            <person name="Tritt A."/>
            <person name="Adam C."/>
            <person name="Daum C."/>
            <person name="Floudas D."/>
            <person name="Sun H."/>
            <person name="Yadav J.S."/>
            <person name="Pangilinan J."/>
            <person name="Larsson K.H."/>
            <person name="Matsuura K."/>
            <person name="Barry K."/>
            <person name="Labutti K."/>
            <person name="Kuo R."/>
            <person name="Ohm R.A."/>
            <person name="Bhattacharya S.S."/>
            <person name="Shirouzu T."/>
            <person name="Yoshinaga Y."/>
            <person name="Martin F.M."/>
            <person name="Grigoriev I.V."/>
            <person name="Hibbett D.S."/>
        </authorList>
    </citation>
    <scope>NUCLEOTIDE SEQUENCE [LARGE SCALE GENOMIC DNA]</scope>
    <source>
        <strain evidence="3 4">HHB12029</strain>
    </source>
</reference>
<feature type="region of interest" description="Disordered" evidence="1">
    <location>
        <begin position="329"/>
        <end position="359"/>
    </location>
</feature>
<dbReference type="AlphaFoldDB" id="A0A165G7I0"/>
<dbReference type="Proteomes" id="UP000077266">
    <property type="component" value="Unassembled WGS sequence"/>
</dbReference>
<name>A0A165G7I0_EXIGL</name>
<dbReference type="InParanoid" id="A0A165G7I0"/>
<feature type="region of interest" description="Disordered" evidence="1">
    <location>
        <begin position="268"/>
        <end position="288"/>
    </location>
</feature>
<evidence type="ECO:0000256" key="2">
    <source>
        <dbReference type="SAM" id="Phobius"/>
    </source>
</evidence>
<proteinExistence type="predicted"/>
<evidence type="ECO:0000256" key="1">
    <source>
        <dbReference type="SAM" id="MobiDB-lite"/>
    </source>
</evidence>
<feature type="compositionally biased region" description="Low complexity" evidence="1">
    <location>
        <begin position="276"/>
        <end position="285"/>
    </location>
</feature>
<feature type="transmembrane region" description="Helical" evidence="2">
    <location>
        <begin position="200"/>
        <end position="220"/>
    </location>
</feature>
<protein>
    <submittedName>
        <fullName evidence="3">Uncharacterized protein</fullName>
    </submittedName>
</protein>
<evidence type="ECO:0000313" key="3">
    <source>
        <dbReference type="EMBL" id="KZV90093.1"/>
    </source>
</evidence>
<keyword evidence="4" id="KW-1185">Reference proteome</keyword>
<keyword evidence="2" id="KW-1133">Transmembrane helix</keyword>